<keyword evidence="1" id="KW-0732">Signal</keyword>
<dbReference type="OrthoDB" id="9771991at2"/>
<sequence length="405" mass="45704">MSYQKEKGYPLGITCFLLSILCFSSLAQAAFEYKGLHHKFDDTRWISLGGGIQSSFEEVENGSLRKKGDHWSINPSKVNNFRIYVNGQLHRYIKFEFNTECANCDQTGDTEVLDGILKFEVKDYFNVWLGRMLTPADRGELSGPFFQDIFTFNRTPFYPSDFSGENREAGRFGRDEGMNIWGHLGSEKRFTYIAGLFRGLRGRDNLGISPLFASRVSYNFWNVEQNPGYYLSSTYYGTAGDILTMGASVQYQENGAGTTENPADFLGMDTDLLLEKLLPNKDVLTLNGEYKYFAPGLNQAALSNSSCFCIFEGNAYMAAALYLFSQKILIGQFQPYVRWTDDKPVNSSNRDEVEVGLNYIIHGYDARISLFYQYGDINSKGRVWTPGVTGNKVSAVGIGVQFQLR</sequence>
<evidence type="ECO:0000313" key="2">
    <source>
        <dbReference type="EMBL" id="BAW80158.1"/>
    </source>
</evidence>
<proteinExistence type="predicted"/>
<evidence type="ECO:0000256" key="1">
    <source>
        <dbReference type="SAM" id="SignalP"/>
    </source>
</evidence>
<dbReference type="SUPFAM" id="SSF56935">
    <property type="entry name" value="Porins"/>
    <property type="match status" value="1"/>
</dbReference>
<feature type="chain" id="PRO_5012320588" evidence="1">
    <location>
        <begin position="30"/>
        <end position="405"/>
    </location>
</feature>
<evidence type="ECO:0000313" key="3">
    <source>
        <dbReference type="Proteomes" id="UP000243679"/>
    </source>
</evidence>
<dbReference type="RefSeq" id="WP_096526733.1">
    <property type="nucleotide sequence ID" value="NZ_AP014836.1"/>
</dbReference>
<dbReference type="AlphaFoldDB" id="A0A1Q2SLZ0"/>
<dbReference type="InterPro" id="IPR023614">
    <property type="entry name" value="Porin_dom_sf"/>
</dbReference>
<dbReference type="Proteomes" id="UP000243679">
    <property type="component" value="Chromosome"/>
</dbReference>
<dbReference type="KEGG" id="ntt:TAO_0788"/>
<reference evidence="2 3" key="1">
    <citation type="journal article" date="2017" name="ISME J.">
        <title>An acid-tolerant ammonia-oxidizing ?-proteobacterium from soil.</title>
        <authorList>
            <person name="Hayatsu M."/>
            <person name="Tago K."/>
            <person name="Uchiyama I."/>
            <person name="Toyoda A."/>
            <person name="Wang Y."/>
            <person name="Shimomura Y."/>
            <person name="Okubo T."/>
            <person name="Kurisu F."/>
            <person name="Hirono Y."/>
            <person name="Nonaka K."/>
            <person name="Akiyama H."/>
            <person name="Itoh T."/>
            <person name="Takami H."/>
        </authorList>
    </citation>
    <scope>NUCLEOTIDE SEQUENCE [LARGE SCALE GENOMIC DNA]</scope>
    <source>
        <strain evidence="2 3">TAO100</strain>
    </source>
</reference>
<organism evidence="2 3">
    <name type="scientific">Candidatus Nitrosoglobus terrae</name>
    <dbReference type="NCBI Taxonomy" id="1630141"/>
    <lineage>
        <taxon>Bacteria</taxon>
        <taxon>Pseudomonadati</taxon>
        <taxon>Pseudomonadota</taxon>
        <taxon>Gammaproteobacteria</taxon>
        <taxon>Chromatiales</taxon>
        <taxon>Chromatiaceae</taxon>
        <taxon>Candidatus Nitrosoglobus</taxon>
    </lineage>
</organism>
<gene>
    <name evidence="2" type="ORF">TAO_0788</name>
</gene>
<accession>A0A1Q2SLZ0</accession>
<protein>
    <submittedName>
        <fullName evidence="2">Hypothetical conserved protein</fullName>
    </submittedName>
</protein>
<dbReference type="EMBL" id="AP014836">
    <property type="protein sequence ID" value="BAW80158.1"/>
    <property type="molecule type" value="Genomic_DNA"/>
</dbReference>
<dbReference type="Gene3D" id="2.40.160.10">
    <property type="entry name" value="Porin"/>
    <property type="match status" value="1"/>
</dbReference>
<name>A0A1Q2SLZ0_9GAMM</name>
<feature type="signal peptide" evidence="1">
    <location>
        <begin position="1"/>
        <end position="29"/>
    </location>
</feature>
<keyword evidence="3" id="KW-1185">Reference proteome</keyword>